<dbReference type="Gene3D" id="3.30.300.30">
    <property type="match status" value="1"/>
</dbReference>
<accession>A0A1D9G091</accession>
<dbReference type="FunFam" id="3.30.300.30:FF:000010">
    <property type="entry name" value="Enterobactin synthetase component F"/>
    <property type="match status" value="1"/>
</dbReference>
<feature type="domain" description="Carrier" evidence="5">
    <location>
        <begin position="199"/>
        <end position="274"/>
    </location>
</feature>
<dbReference type="PANTHER" id="PTHR44845">
    <property type="entry name" value="CARRIER DOMAIN-CONTAINING PROTEIN"/>
    <property type="match status" value="1"/>
</dbReference>
<evidence type="ECO:0000256" key="2">
    <source>
        <dbReference type="ARBA" id="ARBA00006432"/>
    </source>
</evidence>
<dbReference type="Proteomes" id="UP000176944">
    <property type="component" value="Chromosome"/>
</dbReference>
<evidence type="ECO:0000256" key="3">
    <source>
        <dbReference type="ARBA" id="ARBA00022450"/>
    </source>
</evidence>
<dbReference type="AlphaFoldDB" id="A0A1D9G091"/>
<gene>
    <name evidence="6" type="ORF">BJP36_14440</name>
</gene>
<dbReference type="InterPro" id="IPR045851">
    <property type="entry name" value="AMP-bd_C_sf"/>
</dbReference>
<dbReference type="InterPro" id="IPR025110">
    <property type="entry name" value="AMP-bd_C"/>
</dbReference>
<dbReference type="GO" id="GO:0031177">
    <property type="term" value="F:phosphopantetheine binding"/>
    <property type="evidence" value="ECO:0007669"/>
    <property type="project" value="InterPro"/>
</dbReference>
<dbReference type="InterPro" id="IPR009081">
    <property type="entry name" value="PP-bd_ACP"/>
</dbReference>
<evidence type="ECO:0000256" key="1">
    <source>
        <dbReference type="ARBA" id="ARBA00001957"/>
    </source>
</evidence>
<protein>
    <recommendedName>
        <fullName evidence="5">Carrier domain-containing protein</fullName>
    </recommendedName>
</protein>
<dbReference type="SMART" id="SM00823">
    <property type="entry name" value="PKS_PP"/>
    <property type="match status" value="1"/>
</dbReference>
<dbReference type="GO" id="GO:0044550">
    <property type="term" value="P:secondary metabolite biosynthetic process"/>
    <property type="evidence" value="ECO:0007669"/>
    <property type="project" value="UniProtKB-ARBA"/>
</dbReference>
<comment type="similarity">
    <text evidence="2">Belongs to the ATP-dependent AMP-binding enzyme family.</text>
</comment>
<reference evidence="7" key="1">
    <citation type="submission" date="2016-10" db="EMBL/GenBank/DDBJ databases">
        <title>Comparative genomics uncovers the prolific and rare metabolic potential of the cyanobacterial genus Moorea.</title>
        <authorList>
            <person name="Leao T."/>
            <person name="Castelao G."/>
            <person name="Korobeynikov A."/>
            <person name="Monroe E.A."/>
            <person name="Podell S."/>
            <person name="Glukhov E."/>
            <person name="Allen E."/>
            <person name="Gerwick W.H."/>
            <person name="Gerwick L."/>
        </authorList>
    </citation>
    <scope>NUCLEOTIDE SEQUENCE [LARGE SCALE GENOMIC DNA]</scope>
    <source>
        <strain evidence="7">JHB</strain>
    </source>
</reference>
<dbReference type="InterPro" id="IPR020806">
    <property type="entry name" value="PKS_PP-bd"/>
</dbReference>
<dbReference type="EMBL" id="CP017708">
    <property type="protein sequence ID" value="AOY80924.1"/>
    <property type="molecule type" value="Genomic_DNA"/>
</dbReference>
<dbReference type="PANTHER" id="PTHR44845:SF7">
    <property type="entry name" value="PLIPASTATIN SYNTHASE SUBUNIT D"/>
    <property type="match status" value="1"/>
</dbReference>
<dbReference type="FunFam" id="1.10.1200.10:FF:000005">
    <property type="entry name" value="Nonribosomal peptide synthetase 1"/>
    <property type="match status" value="1"/>
</dbReference>
<dbReference type="Pfam" id="PF00501">
    <property type="entry name" value="AMP-binding"/>
    <property type="match status" value="1"/>
</dbReference>
<comment type="cofactor">
    <cofactor evidence="1">
        <name>pantetheine 4'-phosphate</name>
        <dbReference type="ChEBI" id="CHEBI:47942"/>
    </cofactor>
</comment>
<dbReference type="InterPro" id="IPR036736">
    <property type="entry name" value="ACP-like_sf"/>
</dbReference>
<name>A0A1D9G091_MOOP1</name>
<dbReference type="FunFam" id="2.30.38.10:FF:000001">
    <property type="entry name" value="Non-ribosomal peptide synthetase PvdI"/>
    <property type="match status" value="1"/>
</dbReference>
<keyword evidence="4" id="KW-0597">Phosphoprotein</keyword>
<dbReference type="SUPFAM" id="SSF56801">
    <property type="entry name" value="Acetyl-CoA synthetase-like"/>
    <property type="match status" value="1"/>
</dbReference>
<keyword evidence="3" id="KW-0596">Phosphopantetheine</keyword>
<evidence type="ECO:0000313" key="7">
    <source>
        <dbReference type="Proteomes" id="UP000176944"/>
    </source>
</evidence>
<dbReference type="Pfam" id="PF13193">
    <property type="entry name" value="AMP-binding_C"/>
    <property type="match status" value="1"/>
</dbReference>
<dbReference type="PROSITE" id="PS50075">
    <property type="entry name" value="CARRIER"/>
    <property type="match status" value="1"/>
</dbReference>
<evidence type="ECO:0000256" key="4">
    <source>
        <dbReference type="ARBA" id="ARBA00022553"/>
    </source>
</evidence>
<dbReference type="SUPFAM" id="SSF47336">
    <property type="entry name" value="ACP-like"/>
    <property type="match status" value="1"/>
</dbReference>
<dbReference type="Gene3D" id="3.40.50.12780">
    <property type="entry name" value="N-terminal domain of ligase-like"/>
    <property type="match status" value="1"/>
</dbReference>
<dbReference type="PROSITE" id="PS00012">
    <property type="entry name" value="PHOSPHOPANTETHEINE"/>
    <property type="match status" value="1"/>
</dbReference>
<proteinExistence type="inferred from homology"/>
<evidence type="ECO:0000313" key="6">
    <source>
        <dbReference type="EMBL" id="AOY80924.1"/>
    </source>
</evidence>
<dbReference type="Pfam" id="PF00550">
    <property type="entry name" value="PP-binding"/>
    <property type="match status" value="1"/>
</dbReference>
<dbReference type="InterPro" id="IPR042099">
    <property type="entry name" value="ANL_N_sf"/>
</dbReference>
<organism evidence="6 7">
    <name type="scientific">Moorena producens (strain JHB)</name>
    <dbReference type="NCBI Taxonomy" id="1454205"/>
    <lineage>
        <taxon>Bacteria</taxon>
        <taxon>Bacillati</taxon>
        <taxon>Cyanobacteriota</taxon>
        <taxon>Cyanophyceae</taxon>
        <taxon>Coleofasciculales</taxon>
        <taxon>Coleofasciculaceae</taxon>
        <taxon>Moorena</taxon>
    </lineage>
</organism>
<dbReference type="InterPro" id="IPR006162">
    <property type="entry name" value="Ppantetheine_attach_site"/>
</dbReference>
<dbReference type="Gene3D" id="1.10.1200.10">
    <property type="entry name" value="ACP-like"/>
    <property type="match status" value="1"/>
</dbReference>
<sequence length="296" mass="33024">MKVISIGKPIANTQIYILDNHLQPVPIGIPGELHIGGAGLARGYLNRPKLTQEKFIPNPFSKEPGSRLYKTGDLARYLRDGNIEFLGRIDNQVKIRGFRIELSEIEATLTEYPQVKEAVVIAREDIPGDKRLVAYFVSGETVPTVSELRSFLKKKLPDYMVPSAFVTLESLPLTPNGKIDRRGLPAPDISQASETTFVPPNTPTEELLAAIWSQILGIEKIGIHDNFFELGGHSLKATQVIFQIRQVFSIDLPLKTLFEQPTVAQLSDRIDTINWASQQSQTFVGDITDNYEEGRL</sequence>
<evidence type="ECO:0000259" key="5">
    <source>
        <dbReference type="PROSITE" id="PS50075"/>
    </source>
</evidence>
<dbReference type="InterPro" id="IPR000873">
    <property type="entry name" value="AMP-dep_synth/lig_dom"/>
</dbReference>